<dbReference type="InterPro" id="IPR004358">
    <property type="entry name" value="Sig_transdc_His_kin-like_C"/>
</dbReference>
<dbReference type="RefSeq" id="WP_210663898.1">
    <property type="nucleotide sequence ID" value="NZ_JAGKSP010000021.1"/>
</dbReference>
<dbReference type="InterPro" id="IPR003594">
    <property type="entry name" value="HATPase_dom"/>
</dbReference>
<evidence type="ECO:0000256" key="6">
    <source>
        <dbReference type="ARBA" id="ARBA00022679"/>
    </source>
</evidence>
<dbReference type="InterPro" id="IPR003661">
    <property type="entry name" value="HisK_dim/P_dom"/>
</dbReference>
<keyword evidence="6" id="KW-0808">Transferase</keyword>
<dbReference type="Pfam" id="PF02518">
    <property type="entry name" value="HATPase_c"/>
    <property type="match status" value="1"/>
</dbReference>
<feature type="domain" description="Histidine kinase" evidence="15">
    <location>
        <begin position="336"/>
        <end position="540"/>
    </location>
</feature>
<dbReference type="PROSITE" id="PS50113">
    <property type="entry name" value="PAC"/>
    <property type="match status" value="1"/>
</dbReference>
<comment type="caution">
    <text evidence="18">The sequence shown here is derived from an EMBL/GenBank/DDBJ whole genome shotgun (WGS) entry which is preliminary data.</text>
</comment>
<comment type="subcellular location">
    <subcellularLocation>
        <location evidence="2">Cell membrane</location>
        <topology evidence="2">Multi-pass membrane protein</topology>
    </subcellularLocation>
</comment>
<keyword evidence="5" id="KW-0597">Phosphoprotein</keyword>
<evidence type="ECO:0000259" key="16">
    <source>
        <dbReference type="PROSITE" id="PS50112"/>
    </source>
</evidence>
<accession>A0ABS5CLA1</accession>
<evidence type="ECO:0000256" key="4">
    <source>
        <dbReference type="ARBA" id="ARBA00022475"/>
    </source>
</evidence>
<dbReference type="SMART" id="SM00387">
    <property type="entry name" value="HATPase_c"/>
    <property type="match status" value="1"/>
</dbReference>
<dbReference type="PROSITE" id="PS50112">
    <property type="entry name" value="PAS"/>
    <property type="match status" value="1"/>
</dbReference>
<dbReference type="SUPFAM" id="SSF47384">
    <property type="entry name" value="Homodimeric domain of signal transducing histidine kinase"/>
    <property type="match status" value="1"/>
</dbReference>
<dbReference type="Gene3D" id="3.30.565.10">
    <property type="entry name" value="Histidine kinase-like ATPase, C-terminal domain"/>
    <property type="match status" value="1"/>
</dbReference>
<dbReference type="EMBL" id="JAGKSP010000021">
    <property type="protein sequence ID" value="MBP3966644.1"/>
    <property type="molecule type" value="Genomic_DNA"/>
</dbReference>
<dbReference type="PROSITE" id="PS50109">
    <property type="entry name" value="HIS_KIN"/>
    <property type="match status" value="1"/>
</dbReference>
<feature type="transmembrane region" description="Helical" evidence="14">
    <location>
        <begin position="6"/>
        <end position="23"/>
    </location>
</feature>
<feature type="transmembrane region" description="Helical" evidence="14">
    <location>
        <begin position="35"/>
        <end position="55"/>
    </location>
</feature>
<keyword evidence="10" id="KW-0067">ATP-binding</keyword>
<dbReference type="SMART" id="SM00388">
    <property type="entry name" value="HisKA"/>
    <property type="match status" value="1"/>
</dbReference>
<keyword evidence="12" id="KW-0902">Two-component regulatory system</keyword>
<evidence type="ECO:0000313" key="18">
    <source>
        <dbReference type="EMBL" id="MBP3966644.1"/>
    </source>
</evidence>
<dbReference type="Gene3D" id="3.30.450.20">
    <property type="entry name" value="PAS domain"/>
    <property type="match status" value="1"/>
</dbReference>
<evidence type="ECO:0000256" key="10">
    <source>
        <dbReference type="ARBA" id="ARBA00022840"/>
    </source>
</evidence>
<dbReference type="EC" id="2.7.13.3" evidence="3"/>
<dbReference type="Gene3D" id="1.10.287.130">
    <property type="match status" value="1"/>
</dbReference>
<evidence type="ECO:0000313" key="19">
    <source>
        <dbReference type="Proteomes" id="UP000673394"/>
    </source>
</evidence>
<dbReference type="CDD" id="cd00130">
    <property type="entry name" value="PAS"/>
    <property type="match status" value="1"/>
</dbReference>
<dbReference type="PANTHER" id="PTHR43065">
    <property type="entry name" value="SENSOR HISTIDINE KINASE"/>
    <property type="match status" value="1"/>
</dbReference>
<keyword evidence="8" id="KW-0547">Nucleotide-binding</keyword>
<dbReference type="InterPro" id="IPR011620">
    <property type="entry name" value="Sig_transdc_His_kinase_LytS_TM"/>
</dbReference>
<dbReference type="SMART" id="SM00091">
    <property type="entry name" value="PAS"/>
    <property type="match status" value="1"/>
</dbReference>
<evidence type="ECO:0000259" key="17">
    <source>
        <dbReference type="PROSITE" id="PS50113"/>
    </source>
</evidence>
<dbReference type="InterPro" id="IPR036097">
    <property type="entry name" value="HisK_dim/P_sf"/>
</dbReference>
<comment type="catalytic activity">
    <reaction evidence="1">
        <text>ATP + protein L-histidine = ADP + protein N-phospho-L-histidine.</text>
        <dbReference type="EC" id="2.7.13.3"/>
    </reaction>
</comment>
<evidence type="ECO:0000256" key="14">
    <source>
        <dbReference type="SAM" id="Phobius"/>
    </source>
</evidence>
<keyword evidence="11 14" id="KW-1133">Transmembrane helix</keyword>
<dbReference type="InterPro" id="IPR013655">
    <property type="entry name" value="PAS_fold_3"/>
</dbReference>
<dbReference type="InterPro" id="IPR036890">
    <property type="entry name" value="HATPase_C_sf"/>
</dbReference>
<feature type="domain" description="PAS" evidence="16">
    <location>
        <begin position="198"/>
        <end position="268"/>
    </location>
</feature>
<dbReference type="SMART" id="SM00086">
    <property type="entry name" value="PAC"/>
    <property type="match status" value="1"/>
</dbReference>
<evidence type="ECO:0000256" key="5">
    <source>
        <dbReference type="ARBA" id="ARBA00022553"/>
    </source>
</evidence>
<name>A0ABS5CLA1_9BACL</name>
<sequence>MIVFDYFVNLSIFSLLVSTPLVIRSFIIRRSLKQMRLWIGVYAGLVSVILVILSVKQQGYSYDIRYAPVILVYAYLGPVPGIIAGSFSLITRLLSGGNWLPAIIGWVINIAILTGLYKYVPRLTPFQKSAVLFGGYIVGYLCTVFTFQILIALPFFHAQYLIFVLLGVVIGGLLIESNERLRRIIAEKNYMEKTLEVSESQYRLIAENTSDLIVLMDKDYSVSYFSPSHEHVLGYIRSELEGVELCKFVHEDDVAMFRGAIKKMFANSESHAMEFRLRHKEGRWIEFESRCRPVVGEAGSIDHVVIISRDISERKKAEEFLLQSEKLSVVGKLAAGVAHEIRNPLTTMKGFLQLYKRENPSMRNSDLLLSELERIEMITNEFLSLAKPQSIQLTDTDLKELIEKTVEFLSPQALLNNIAFIRGFAGTQFPITCEKNQLKQVFLNILKNAMESMPGGGEIHINLRVEAEEEYVISIKDHGCGIPEELLPQLGQPFYSLKEKGTGLGLMISHRIIKQHYGDIAYQSKGNEGTLIEIKLPIRRGQLPN</sequence>
<dbReference type="Pfam" id="PF00512">
    <property type="entry name" value="HisKA"/>
    <property type="match status" value="1"/>
</dbReference>
<dbReference type="Proteomes" id="UP000673394">
    <property type="component" value="Unassembled WGS sequence"/>
</dbReference>
<reference evidence="18 19" key="1">
    <citation type="submission" date="2021-04" db="EMBL/GenBank/DDBJ databases">
        <title>Paenibacillus sp. DLE-14 whole genome sequence.</title>
        <authorList>
            <person name="Ham Y.J."/>
        </authorList>
    </citation>
    <scope>NUCLEOTIDE SEQUENCE [LARGE SCALE GENOMIC DNA]</scope>
    <source>
        <strain evidence="18 19">DLE-14</strain>
    </source>
</reference>
<feature type="transmembrane region" description="Helical" evidence="14">
    <location>
        <begin position="99"/>
        <end position="117"/>
    </location>
</feature>
<dbReference type="InterPro" id="IPR001610">
    <property type="entry name" value="PAC"/>
</dbReference>
<dbReference type="SUPFAM" id="SSF55874">
    <property type="entry name" value="ATPase domain of HSP90 chaperone/DNA topoisomerase II/histidine kinase"/>
    <property type="match status" value="1"/>
</dbReference>
<dbReference type="InterPro" id="IPR000700">
    <property type="entry name" value="PAS-assoc_C"/>
</dbReference>
<keyword evidence="4" id="KW-1003">Cell membrane</keyword>
<dbReference type="NCBIfam" id="TIGR00229">
    <property type="entry name" value="sensory_box"/>
    <property type="match status" value="1"/>
</dbReference>
<dbReference type="InterPro" id="IPR000014">
    <property type="entry name" value="PAS"/>
</dbReference>
<dbReference type="PANTHER" id="PTHR43065:SF34">
    <property type="entry name" value="SPORULATION KINASE A"/>
    <property type="match status" value="1"/>
</dbReference>
<evidence type="ECO:0000256" key="8">
    <source>
        <dbReference type="ARBA" id="ARBA00022741"/>
    </source>
</evidence>
<protein>
    <recommendedName>
        <fullName evidence="3">histidine kinase</fullName>
        <ecNumber evidence="3">2.7.13.3</ecNumber>
    </recommendedName>
</protein>
<dbReference type="SUPFAM" id="SSF55785">
    <property type="entry name" value="PYP-like sensor domain (PAS domain)"/>
    <property type="match status" value="1"/>
</dbReference>
<keyword evidence="9" id="KW-0418">Kinase</keyword>
<evidence type="ECO:0000256" key="3">
    <source>
        <dbReference type="ARBA" id="ARBA00012438"/>
    </source>
</evidence>
<evidence type="ECO:0000259" key="15">
    <source>
        <dbReference type="PROSITE" id="PS50109"/>
    </source>
</evidence>
<evidence type="ECO:0000256" key="7">
    <source>
        <dbReference type="ARBA" id="ARBA00022692"/>
    </source>
</evidence>
<evidence type="ECO:0000256" key="1">
    <source>
        <dbReference type="ARBA" id="ARBA00000085"/>
    </source>
</evidence>
<proteinExistence type="predicted"/>
<organism evidence="18 19">
    <name type="scientific">Paenibacillus lignilyticus</name>
    <dbReference type="NCBI Taxonomy" id="1172615"/>
    <lineage>
        <taxon>Bacteria</taxon>
        <taxon>Bacillati</taxon>
        <taxon>Bacillota</taxon>
        <taxon>Bacilli</taxon>
        <taxon>Bacillales</taxon>
        <taxon>Paenibacillaceae</taxon>
        <taxon>Paenibacillus</taxon>
    </lineage>
</organism>
<dbReference type="InterPro" id="IPR035965">
    <property type="entry name" value="PAS-like_dom_sf"/>
</dbReference>
<dbReference type="InterPro" id="IPR005467">
    <property type="entry name" value="His_kinase_dom"/>
</dbReference>
<evidence type="ECO:0000256" key="13">
    <source>
        <dbReference type="ARBA" id="ARBA00023136"/>
    </source>
</evidence>
<evidence type="ECO:0000256" key="9">
    <source>
        <dbReference type="ARBA" id="ARBA00022777"/>
    </source>
</evidence>
<dbReference type="CDD" id="cd00082">
    <property type="entry name" value="HisKA"/>
    <property type="match status" value="1"/>
</dbReference>
<keyword evidence="7 14" id="KW-0812">Transmembrane</keyword>
<gene>
    <name evidence="18" type="ORF">I8J30_28570</name>
</gene>
<dbReference type="CDD" id="cd00075">
    <property type="entry name" value="HATPase"/>
    <property type="match status" value="1"/>
</dbReference>
<evidence type="ECO:0000256" key="2">
    <source>
        <dbReference type="ARBA" id="ARBA00004651"/>
    </source>
</evidence>
<dbReference type="PRINTS" id="PR00344">
    <property type="entry name" value="BCTRLSENSOR"/>
</dbReference>
<feature type="transmembrane region" description="Helical" evidence="14">
    <location>
        <begin position="129"/>
        <end position="151"/>
    </location>
</feature>
<dbReference type="Pfam" id="PF08447">
    <property type="entry name" value="PAS_3"/>
    <property type="match status" value="1"/>
</dbReference>
<keyword evidence="19" id="KW-1185">Reference proteome</keyword>
<dbReference type="Pfam" id="PF07694">
    <property type="entry name" value="5TM-5TMR_LYT"/>
    <property type="match status" value="1"/>
</dbReference>
<feature type="transmembrane region" description="Helical" evidence="14">
    <location>
        <begin position="157"/>
        <end position="175"/>
    </location>
</feature>
<evidence type="ECO:0000256" key="12">
    <source>
        <dbReference type="ARBA" id="ARBA00023012"/>
    </source>
</evidence>
<evidence type="ECO:0000256" key="11">
    <source>
        <dbReference type="ARBA" id="ARBA00022989"/>
    </source>
</evidence>
<keyword evidence="13 14" id="KW-0472">Membrane</keyword>
<feature type="domain" description="PAC" evidence="17">
    <location>
        <begin position="271"/>
        <end position="323"/>
    </location>
</feature>